<dbReference type="AlphaFoldDB" id="A0A4D7CSX0"/>
<dbReference type="InterPro" id="IPR024529">
    <property type="entry name" value="ECF_trnsprt_substrate-spec"/>
</dbReference>
<name>A0A4D7CSX0_9ENTE</name>
<evidence type="ECO:0000313" key="2">
    <source>
        <dbReference type="Proteomes" id="UP000298615"/>
    </source>
</evidence>
<dbReference type="EMBL" id="CP039712">
    <property type="protein sequence ID" value="QCI86243.1"/>
    <property type="molecule type" value="Genomic_DNA"/>
</dbReference>
<dbReference type="OrthoDB" id="9813540at2"/>
<dbReference type="Gene3D" id="1.10.1760.20">
    <property type="match status" value="1"/>
</dbReference>
<organism evidence="1 2">
    <name type="scientific">Vagococcus zengguangii</name>
    <dbReference type="NCBI Taxonomy" id="2571750"/>
    <lineage>
        <taxon>Bacteria</taxon>
        <taxon>Bacillati</taxon>
        <taxon>Bacillota</taxon>
        <taxon>Bacilli</taxon>
        <taxon>Lactobacillales</taxon>
        <taxon>Enterococcaceae</taxon>
        <taxon>Vagococcus</taxon>
    </lineage>
</organism>
<sequence length="214" mass="23264">MKQSKTKNLVLIAIFTAIIFVLSFTPIGYIQLGLIKATIIHVPVIIASILLGPKRGAILGFVFGLTSFISNTTAPVVSSFVFTPFANLPGETHGSLLALITCFVPRIMVGVVPFYVYQLLARFMKEKNIVRYVISGIIGSLTNTILVLGSILLLFKDAYAKINQVNTTGLYKIIGGIIFTNGIIEAIVAGVIVSLVCRSLMSNRKIEKMIEELN</sequence>
<dbReference type="Proteomes" id="UP000298615">
    <property type="component" value="Chromosome"/>
</dbReference>
<accession>A0A4D7CSX0</accession>
<evidence type="ECO:0000313" key="1">
    <source>
        <dbReference type="EMBL" id="QCI86243.1"/>
    </source>
</evidence>
<dbReference type="Pfam" id="PF12822">
    <property type="entry name" value="ECF_trnsprt"/>
    <property type="match status" value="1"/>
</dbReference>
<gene>
    <name evidence="1" type="ORF">FA707_04365</name>
</gene>
<dbReference type="KEGG" id="vao:FA707_04365"/>
<reference evidence="1 2" key="1">
    <citation type="submission" date="2019-04" db="EMBL/GenBank/DDBJ databases">
        <title>Vagococcus sp. nov., isolated from faeces of yaks (Bos grunniens).</title>
        <authorList>
            <person name="Ge Y."/>
        </authorList>
    </citation>
    <scope>NUCLEOTIDE SEQUENCE [LARGE SCALE GENOMIC DNA]</scope>
    <source>
        <strain evidence="1 2">MN-17</strain>
    </source>
</reference>
<dbReference type="GO" id="GO:0022857">
    <property type="term" value="F:transmembrane transporter activity"/>
    <property type="evidence" value="ECO:0007669"/>
    <property type="project" value="InterPro"/>
</dbReference>
<protein>
    <submittedName>
        <fullName evidence="1">ECF transporter S component</fullName>
    </submittedName>
</protein>
<proteinExistence type="predicted"/>
<keyword evidence="2" id="KW-1185">Reference proteome</keyword>